<feature type="domain" description="4Fe-4S ferredoxin-type" evidence="2">
    <location>
        <begin position="34"/>
        <end position="63"/>
    </location>
</feature>
<feature type="domain" description="4Fe-4S ferredoxin-type" evidence="2">
    <location>
        <begin position="4"/>
        <end position="33"/>
    </location>
</feature>
<name>A0A2T0XMH7_9BACT</name>
<accession>A0A2T0XMH7</accession>
<dbReference type="Pfam" id="PF13237">
    <property type="entry name" value="Fer4_10"/>
    <property type="match status" value="1"/>
</dbReference>
<dbReference type="STRING" id="1168289.GCA_000259075_01863"/>
<dbReference type="PANTHER" id="PTHR42895:SF1">
    <property type="entry name" value="IRON-SULFUR CLUSTER PROTEIN"/>
    <property type="match status" value="1"/>
</dbReference>
<sequence>MIREVVKIDEELCDGCGNCIPNCHEGALQMIDGKARLVSDLLCDGLGACIGHCPQGAITIEKREAEPYDEVKAIQLIIPKGKNTVVAHLKHLRDHNETEYMKEAVEYMRANKPALPFDLNEVIREMHRPKIGMMQQQKAPGCPGSQSRTISREPVQAATPSGEQAPSELRQWPVQMHLINPAAGYFRGSDMVLAADCVAFAMGNFHSKLLKGKTLAIACPKLDQGMDVYMDKITRLINEAQINTLTVVMMEVPCCGGLLQIVQRATAQASRKVPIKMMVVSVEGDVIKEEWV</sequence>
<proteinExistence type="predicted"/>
<evidence type="ECO:0000313" key="3">
    <source>
        <dbReference type="EMBL" id="RCW38753.1"/>
    </source>
</evidence>
<dbReference type="EMBL" id="QPIZ01000003">
    <property type="protein sequence ID" value="RCW38753.1"/>
    <property type="molecule type" value="Genomic_DNA"/>
</dbReference>
<dbReference type="Gene3D" id="3.30.70.20">
    <property type="match status" value="1"/>
</dbReference>
<dbReference type="SUPFAM" id="SSF54862">
    <property type="entry name" value="4Fe-4S ferredoxins"/>
    <property type="match status" value="1"/>
</dbReference>
<dbReference type="PANTHER" id="PTHR42895">
    <property type="entry name" value="IRON-SULFUR CLUSTER-BINDING PROTEIN-RELATED"/>
    <property type="match status" value="1"/>
</dbReference>
<dbReference type="Proteomes" id="UP000252733">
    <property type="component" value="Unassembled WGS sequence"/>
</dbReference>
<dbReference type="InterPro" id="IPR017896">
    <property type="entry name" value="4Fe4S_Fe-S-bd"/>
</dbReference>
<dbReference type="PROSITE" id="PS51379">
    <property type="entry name" value="4FE4S_FER_2"/>
    <property type="match status" value="2"/>
</dbReference>
<feature type="compositionally biased region" description="Polar residues" evidence="1">
    <location>
        <begin position="134"/>
        <end position="149"/>
    </location>
</feature>
<gene>
    <name evidence="3" type="ORF">DFO77_103225</name>
</gene>
<keyword evidence="4" id="KW-1185">Reference proteome</keyword>
<dbReference type="RefSeq" id="WP_106153085.1">
    <property type="nucleotide sequence ID" value="NZ_PVTS01000007.1"/>
</dbReference>
<evidence type="ECO:0000259" key="2">
    <source>
        <dbReference type="PROSITE" id="PS51379"/>
    </source>
</evidence>
<dbReference type="AlphaFoldDB" id="A0A2T0XMH7"/>
<protein>
    <submittedName>
        <fullName evidence="3">4Fe-4S binding protein</fullName>
    </submittedName>
</protein>
<organism evidence="3 4">
    <name type="scientific">Marinilabilia salmonicolor</name>
    <dbReference type="NCBI Taxonomy" id="989"/>
    <lineage>
        <taxon>Bacteria</taxon>
        <taxon>Pseudomonadati</taxon>
        <taxon>Bacteroidota</taxon>
        <taxon>Bacteroidia</taxon>
        <taxon>Marinilabiliales</taxon>
        <taxon>Marinilabiliaceae</taxon>
        <taxon>Marinilabilia</taxon>
    </lineage>
</organism>
<evidence type="ECO:0000313" key="4">
    <source>
        <dbReference type="Proteomes" id="UP000252733"/>
    </source>
</evidence>
<dbReference type="OrthoDB" id="9795268at2"/>
<evidence type="ECO:0000256" key="1">
    <source>
        <dbReference type="SAM" id="MobiDB-lite"/>
    </source>
</evidence>
<dbReference type="InterPro" id="IPR052911">
    <property type="entry name" value="Corrinoid_activation_enz"/>
</dbReference>
<reference evidence="3 4" key="1">
    <citation type="submission" date="2018-07" db="EMBL/GenBank/DDBJ databases">
        <title>Freshwater and sediment microbial communities from various areas in North America, analyzing microbe dynamics in response to fracking.</title>
        <authorList>
            <person name="Lamendella R."/>
        </authorList>
    </citation>
    <scope>NUCLEOTIDE SEQUENCE [LARGE SCALE GENOMIC DNA]</scope>
    <source>
        <strain evidence="3 4">160A</strain>
    </source>
</reference>
<comment type="caution">
    <text evidence="3">The sequence shown here is derived from an EMBL/GenBank/DDBJ whole genome shotgun (WGS) entry which is preliminary data.</text>
</comment>
<feature type="region of interest" description="Disordered" evidence="1">
    <location>
        <begin position="133"/>
        <end position="166"/>
    </location>
</feature>